<evidence type="ECO:0000256" key="3">
    <source>
        <dbReference type="ARBA" id="ARBA00023004"/>
    </source>
</evidence>
<dbReference type="PANTHER" id="PTHR37164">
    <property type="entry name" value="BACTERIOHEMERYTHRIN"/>
    <property type="match status" value="1"/>
</dbReference>
<accession>A0A0E3GQ60</accession>
<dbReference type="STRING" id="1548.CSCA_0881"/>
<dbReference type="HOGENOM" id="CLU_086902_2_0_9"/>
<keyword evidence="2" id="KW-0479">Metal-binding</keyword>
<dbReference type="InterPro" id="IPR012827">
    <property type="entry name" value="Hemerythrin_metal-bd"/>
</dbReference>
<dbReference type="Gene3D" id="1.20.120.50">
    <property type="entry name" value="Hemerythrin-like"/>
    <property type="match status" value="1"/>
</dbReference>
<dbReference type="AlphaFoldDB" id="A0A0E3GQ60"/>
<feature type="domain" description="Hemerythrin-like" evidence="4">
    <location>
        <begin position="11"/>
        <end position="127"/>
    </location>
</feature>
<dbReference type="InterPro" id="IPR050669">
    <property type="entry name" value="Hemerythrin"/>
</dbReference>
<evidence type="ECO:0000256" key="2">
    <source>
        <dbReference type="ARBA" id="ARBA00022723"/>
    </source>
</evidence>
<dbReference type="CDD" id="cd12107">
    <property type="entry name" value="Hemerythrin"/>
    <property type="match status" value="1"/>
</dbReference>
<dbReference type="NCBIfam" id="NF033749">
    <property type="entry name" value="bact_hemeryth"/>
    <property type="match status" value="1"/>
</dbReference>
<sequence>MLEWKDKYSIGVELIDEQHKHLFEIGNKAVKLLKNDFYVDKYDKIIEIIQELCEYTEFHFKAEEGYMLKIGSKQYESQKIEHDIFIKKINSVDLNNIDNDQQKYLEDLLAFVFNWIIDHILQKDKLINEN</sequence>
<dbReference type="NCBIfam" id="TIGR02481">
    <property type="entry name" value="hemeryth_dom"/>
    <property type="match status" value="1"/>
</dbReference>
<dbReference type="KEGG" id="csq:CSCA_0881"/>
<gene>
    <name evidence="5" type="ORF">CSCA_0881</name>
</gene>
<dbReference type="InterPro" id="IPR035938">
    <property type="entry name" value="Hemerythrin-like_sf"/>
</dbReference>
<dbReference type="InterPro" id="IPR012312">
    <property type="entry name" value="Hemerythrin-like"/>
</dbReference>
<organism evidence="5 6">
    <name type="scientific">Clostridium scatologenes</name>
    <dbReference type="NCBI Taxonomy" id="1548"/>
    <lineage>
        <taxon>Bacteria</taxon>
        <taxon>Bacillati</taxon>
        <taxon>Bacillota</taxon>
        <taxon>Clostridia</taxon>
        <taxon>Eubacteriales</taxon>
        <taxon>Clostridiaceae</taxon>
        <taxon>Clostridium</taxon>
    </lineage>
</organism>
<dbReference type="GO" id="GO:0046872">
    <property type="term" value="F:metal ion binding"/>
    <property type="evidence" value="ECO:0007669"/>
    <property type="project" value="UniProtKB-KW"/>
</dbReference>
<keyword evidence="6" id="KW-1185">Reference proteome</keyword>
<dbReference type="SUPFAM" id="SSF47188">
    <property type="entry name" value="Hemerythrin-like"/>
    <property type="match status" value="1"/>
</dbReference>
<keyword evidence="3" id="KW-0408">Iron</keyword>
<dbReference type="RefSeq" id="WP_029163559.1">
    <property type="nucleotide sequence ID" value="NZ_CP009933.1"/>
</dbReference>
<dbReference type="EMBL" id="CP009933">
    <property type="protein sequence ID" value="AKA68006.1"/>
    <property type="molecule type" value="Genomic_DNA"/>
</dbReference>
<dbReference type="Proteomes" id="UP000033115">
    <property type="component" value="Chromosome"/>
</dbReference>
<dbReference type="Pfam" id="PF01814">
    <property type="entry name" value="Hemerythrin"/>
    <property type="match status" value="1"/>
</dbReference>
<evidence type="ECO:0000259" key="4">
    <source>
        <dbReference type="Pfam" id="PF01814"/>
    </source>
</evidence>
<name>A0A0E3GQ60_CLOSL</name>
<comment type="similarity">
    <text evidence="1">Belongs to the hemerythrin family.</text>
</comment>
<evidence type="ECO:0000313" key="6">
    <source>
        <dbReference type="Proteomes" id="UP000033115"/>
    </source>
</evidence>
<proteinExistence type="inferred from homology"/>
<evidence type="ECO:0000313" key="5">
    <source>
        <dbReference type="EMBL" id="AKA68006.1"/>
    </source>
</evidence>
<dbReference type="PANTHER" id="PTHR37164:SF1">
    <property type="entry name" value="BACTERIOHEMERYTHRIN"/>
    <property type="match status" value="1"/>
</dbReference>
<reference evidence="5 6" key="1">
    <citation type="journal article" date="2015" name="J. Biotechnol.">
        <title>Complete genome sequence of a malodorant-producing acetogen, Clostridium scatologenes ATCC 25775(T).</title>
        <authorList>
            <person name="Zhu Z."/>
            <person name="Guo T."/>
            <person name="Zheng H."/>
            <person name="Song T."/>
            <person name="Ouyang P."/>
            <person name="Xie J."/>
        </authorList>
    </citation>
    <scope>NUCLEOTIDE SEQUENCE [LARGE SCALE GENOMIC DNA]</scope>
    <source>
        <strain evidence="5 6">ATCC 25775</strain>
    </source>
</reference>
<protein>
    <submittedName>
        <fullName evidence="5">Hemerythrin-like metal-binding protein</fullName>
    </submittedName>
</protein>
<evidence type="ECO:0000256" key="1">
    <source>
        <dbReference type="ARBA" id="ARBA00010587"/>
    </source>
</evidence>